<evidence type="ECO:0000313" key="4">
    <source>
        <dbReference type="EMBL" id="CAG8723529.1"/>
    </source>
</evidence>
<protein>
    <submittedName>
        <fullName evidence="4">6528_t:CDS:1</fullName>
    </submittedName>
</protein>
<reference evidence="4 5" key="1">
    <citation type="submission" date="2021-06" db="EMBL/GenBank/DDBJ databases">
        <authorList>
            <person name="Kallberg Y."/>
            <person name="Tangrot J."/>
            <person name="Rosling A."/>
        </authorList>
    </citation>
    <scope>NUCLEOTIDE SEQUENCE [LARGE SCALE GENOMIC DNA]</scope>
    <source>
        <strain evidence="4 5">120-4 pot B 10/14</strain>
    </source>
</reference>
<dbReference type="Proteomes" id="UP000789901">
    <property type="component" value="Unassembled WGS sequence"/>
</dbReference>
<evidence type="ECO:0000259" key="3">
    <source>
        <dbReference type="PROSITE" id="PS50878"/>
    </source>
</evidence>
<sequence>TLNDTVDTNNTNNTNNTDNNIEQGQGYDSDESSHAPLNNNDMEESFDEDPHNYWIPTAYPRNKNIKFKPLPMDKQILSCMSKQARNTDKKYLEEALLSTRLLILDALLALNVAHRDEALKSFMPSHQSIPETESVFGGELQEIMKKRNRETKFFNDALYQRRRQENLERKPIRPYYNAQGKQIQGWSTDGLSESTTNTLKGILPNLGIYTTITNIYFHLIASKYRNTTGGYTFDRPVGHKGIPYTQAMFCLKHFFSTQKSKNAQANIKEAFHHVPLYPEAQKFFMFECNGKLYHFTCLPFGLSTSPRTFMKILRPGIEMARQINVRLVPYLDDILIMADSYKQAKANKEKVLQLLHKIGFNINTEKSWLEPVQLIDNVQENKHSYLKASIINRKAYSEQTTIVAVDRAAYTSQEKKDSSRITKKMVNKRKRESYKSAQNQDNFEGTDTLEATTRLDNYYKVRFYDHSGIHQSSERHNITKNKSNSRTNMVSVYSAKYYDPGSISARGNEQTSRCSITNSKSAIRVDIVETDIQSRTPERRGFSVGDLTLRRYQLMHLPNCKGGGEHLRSSCIRRQLKKKGFSDRVSELYISSYDPKASESVSACIQKWFNWCASGEHDPVRCSLQTVVDFLDKLYNQNMQYNTIASYRSAISKAHVPRIDLTLIFQLQNSVSVSIQNSKSQKSPAFKAYMAWTSEWHTSQETRKSLFFTTIMPHRPASTDSISSEDLIAKDTWVISAFLAQNSGADLTTIMALENWSNNTVYQKFYQRGVTLLLQKNNVSQKIIDEALSTPQ</sequence>
<evidence type="ECO:0000256" key="2">
    <source>
        <dbReference type="SAM" id="MobiDB-lite"/>
    </source>
</evidence>
<feature type="non-terminal residue" evidence="4">
    <location>
        <position position="1"/>
    </location>
</feature>
<dbReference type="PROSITE" id="PS50878">
    <property type="entry name" value="RT_POL"/>
    <property type="match status" value="1"/>
</dbReference>
<dbReference type="InterPro" id="IPR043502">
    <property type="entry name" value="DNA/RNA_pol_sf"/>
</dbReference>
<dbReference type="CDD" id="cd03714">
    <property type="entry name" value="RT_DIRS1"/>
    <property type="match status" value="1"/>
</dbReference>
<dbReference type="InterPro" id="IPR000477">
    <property type="entry name" value="RT_dom"/>
</dbReference>
<dbReference type="InterPro" id="IPR052055">
    <property type="entry name" value="Hepadnavirus_pol/RT"/>
</dbReference>
<feature type="domain" description="Reverse transcriptase" evidence="3">
    <location>
        <begin position="124"/>
        <end position="390"/>
    </location>
</feature>
<dbReference type="Gene3D" id="3.30.70.270">
    <property type="match status" value="1"/>
</dbReference>
<name>A0ABN7V373_GIGMA</name>
<keyword evidence="5" id="KW-1185">Reference proteome</keyword>
<dbReference type="Gene3D" id="3.10.10.10">
    <property type="entry name" value="HIV Type 1 Reverse Transcriptase, subunit A, domain 1"/>
    <property type="match status" value="1"/>
</dbReference>
<evidence type="ECO:0000313" key="5">
    <source>
        <dbReference type="Proteomes" id="UP000789901"/>
    </source>
</evidence>
<dbReference type="Pfam" id="PF00078">
    <property type="entry name" value="RVT_1"/>
    <property type="match status" value="1"/>
</dbReference>
<dbReference type="InterPro" id="IPR043128">
    <property type="entry name" value="Rev_trsase/Diguanyl_cyclase"/>
</dbReference>
<dbReference type="InterPro" id="IPR010998">
    <property type="entry name" value="Integrase_recombinase_N"/>
</dbReference>
<keyword evidence="1" id="KW-0238">DNA-binding</keyword>
<dbReference type="EMBL" id="CAJVQB010008819">
    <property type="protein sequence ID" value="CAG8723529.1"/>
    <property type="molecule type" value="Genomic_DNA"/>
</dbReference>
<feature type="region of interest" description="Disordered" evidence="2">
    <location>
        <begin position="1"/>
        <end position="51"/>
    </location>
</feature>
<feature type="compositionally biased region" description="Low complexity" evidence="2">
    <location>
        <begin position="1"/>
        <end position="20"/>
    </location>
</feature>
<accession>A0ABN7V373</accession>
<gene>
    <name evidence="4" type="ORF">GMARGA_LOCUS13726</name>
</gene>
<dbReference type="PANTHER" id="PTHR33050">
    <property type="entry name" value="REVERSE TRANSCRIPTASE DOMAIN-CONTAINING PROTEIN"/>
    <property type="match status" value="1"/>
</dbReference>
<evidence type="ECO:0000256" key="1">
    <source>
        <dbReference type="ARBA" id="ARBA00023125"/>
    </source>
</evidence>
<dbReference type="SUPFAM" id="SSF47823">
    <property type="entry name" value="lambda integrase-like, N-terminal domain"/>
    <property type="match status" value="1"/>
</dbReference>
<dbReference type="PANTHER" id="PTHR33050:SF7">
    <property type="entry name" value="RIBONUCLEASE H"/>
    <property type="match status" value="1"/>
</dbReference>
<dbReference type="SUPFAM" id="SSF56672">
    <property type="entry name" value="DNA/RNA polymerases"/>
    <property type="match status" value="1"/>
</dbReference>
<dbReference type="Gene3D" id="1.10.150.130">
    <property type="match status" value="1"/>
</dbReference>
<comment type="caution">
    <text evidence="4">The sequence shown here is derived from an EMBL/GenBank/DDBJ whole genome shotgun (WGS) entry which is preliminary data.</text>
</comment>
<organism evidence="4 5">
    <name type="scientific">Gigaspora margarita</name>
    <dbReference type="NCBI Taxonomy" id="4874"/>
    <lineage>
        <taxon>Eukaryota</taxon>
        <taxon>Fungi</taxon>
        <taxon>Fungi incertae sedis</taxon>
        <taxon>Mucoromycota</taxon>
        <taxon>Glomeromycotina</taxon>
        <taxon>Glomeromycetes</taxon>
        <taxon>Diversisporales</taxon>
        <taxon>Gigasporaceae</taxon>
        <taxon>Gigaspora</taxon>
    </lineage>
</organism>
<proteinExistence type="predicted"/>